<accession>A0A151NWZ4</accession>
<name>A0A151NWZ4_ALLMI</name>
<proteinExistence type="predicted"/>
<evidence type="ECO:0000313" key="3">
    <source>
        <dbReference type="Proteomes" id="UP000050525"/>
    </source>
</evidence>
<gene>
    <name evidence="2" type="ORF">Y1Q_0006149</name>
</gene>
<dbReference type="Proteomes" id="UP000050525">
    <property type="component" value="Unassembled WGS sequence"/>
</dbReference>
<protein>
    <submittedName>
        <fullName evidence="2">Uncharacterized protein</fullName>
    </submittedName>
</protein>
<feature type="compositionally biased region" description="Acidic residues" evidence="1">
    <location>
        <begin position="47"/>
        <end position="62"/>
    </location>
</feature>
<comment type="caution">
    <text evidence="2">The sequence shown here is derived from an EMBL/GenBank/DDBJ whole genome shotgun (WGS) entry which is preliminary data.</text>
</comment>
<evidence type="ECO:0000256" key="1">
    <source>
        <dbReference type="SAM" id="MobiDB-lite"/>
    </source>
</evidence>
<keyword evidence="3" id="KW-1185">Reference proteome</keyword>
<dbReference type="EMBL" id="AKHW03001628">
    <property type="protein sequence ID" value="KYO41294.1"/>
    <property type="molecule type" value="Genomic_DNA"/>
</dbReference>
<sequence length="80" mass="9064">MKMALSELQTYYQKSVVEDGEDTAKATWDRDVWHRIFQLPPSREGGSDSEEEEETSGTEDIDNSSRSSSRGWSDSGTDDR</sequence>
<organism evidence="2 3">
    <name type="scientific">Alligator mississippiensis</name>
    <name type="common">American alligator</name>
    <dbReference type="NCBI Taxonomy" id="8496"/>
    <lineage>
        <taxon>Eukaryota</taxon>
        <taxon>Metazoa</taxon>
        <taxon>Chordata</taxon>
        <taxon>Craniata</taxon>
        <taxon>Vertebrata</taxon>
        <taxon>Euteleostomi</taxon>
        <taxon>Archelosauria</taxon>
        <taxon>Archosauria</taxon>
        <taxon>Crocodylia</taxon>
        <taxon>Alligatoridae</taxon>
        <taxon>Alligatorinae</taxon>
        <taxon>Alligator</taxon>
    </lineage>
</organism>
<feature type="region of interest" description="Disordered" evidence="1">
    <location>
        <begin position="38"/>
        <end position="80"/>
    </location>
</feature>
<feature type="compositionally biased region" description="Low complexity" evidence="1">
    <location>
        <begin position="64"/>
        <end position="80"/>
    </location>
</feature>
<dbReference type="AlphaFoldDB" id="A0A151NWZ4"/>
<evidence type="ECO:0000313" key="2">
    <source>
        <dbReference type="EMBL" id="KYO41294.1"/>
    </source>
</evidence>
<reference evidence="2 3" key="1">
    <citation type="journal article" date="2012" name="Genome Biol.">
        <title>Sequencing three crocodilian genomes to illuminate the evolution of archosaurs and amniotes.</title>
        <authorList>
            <person name="St John J.A."/>
            <person name="Braun E.L."/>
            <person name="Isberg S.R."/>
            <person name="Miles L.G."/>
            <person name="Chong A.Y."/>
            <person name="Gongora J."/>
            <person name="Dalzell P."/>
            <person name="Moran C."/>
            <person name="Bed'hom B."/>
            <person name="Abzhanov A."/>
            <person name="Burgess S.C."/>
            <person name="Cooksey A.M."/>
            <person name="Castoe T.A."/>
            <person name="Crawford N.G."/>
            <person name="Densmore L.D."/>
            <person name="Drew J.C."/>
            <person name="Edwards S.V."/>
            <person name="Faircloth B.C."/>
            <person name="Fujita M.K."/>
            <person name="Greenwold M.J."/>
            <person name="Hoffmann F.G."/>
            <person name="Howard J.M."/>
            <person name="Iguchi T."/>
            <person name="Janes D.E."/>
            <person name="Khan S.Y."/>
            <person name="Kohno S."/>
            <person name="de Koning A.J."/>
            <person name="Lance S.L."/>
            <person name="McCarthy F.M."/>
            <person name="McCormack J.E."/>
            <person name="Merchant M.E."/>
            <person name="Peterson D.G."/>
            <person name="Pollock D.D."/>
            <person name="Pourmand N."/>
            <person name="Raney B.J."/>
            <person name="Roessler K.A."/>
            <person name="Sanford J.R."/>
            <person name="Sawyer R.H."/>
            <person name="Schmidt C.J."/>
            <person name="Triplett E.W."/>
            <person name="Tuberville T.D."/>
            <person name="Venegas-Anaya M."/>
            <person name="Howard J.T."/>
            <person name="Jarvis E.D."/>
            <person name="Guillette L.J.Jr."/>
            <person name="Glenn T.C."/>
            <person name="Green R.E."/>
            <person name="Ray D.A."/>
        </authorList>
    </citation>
    <scope>NUCLEOTIDE SEQUENCE [LARGE SCALE GENOMIC DNA]</scope>
    <source>
        <strain evidence="2">KSC_2009_1</strain>
    </source>
</reference>